<proteinExistence type="predicted"/>
<accession>A0A8S1YGU1</accession>
<name>A0A8S1YGU1_9CILI</name>
<comment type="caution">
    <text evidence="1">The sequence shown here is derived from an EMBL/GenBank/DDBJ whole genome shotgun (WGS) entry which is preliminary data.</text>
</comment>
<dbReference type="Proteomes" id="UP000689195">
    <property type="component" value="Unassembled WGS sequence"/>
</dbReference>
<evidence type="ECO:0000313" key="2">
    <source>
        <dbReference type="Proteomes" id="UP000689195"/>
    </source>
</evidence>
<dbReference type="EMBL" id="CAJJDO010000176">
    <property type="protein sequence ID" value="CAD8213295.1"/>
    <property type="molecule type" value="Genomic_DNA"/>
</dbReference>
<dbReference type="AlphaFoldDB" id="A0A8S1YGU1"/>
<reference evidence="1" key="1">
    <citation type="submission" date="2021-01" db="EMBL/GenBank/DDBJ databases">
        <authorList>
            <consortium name="Genoscope - CEA"/>
            <person name="William W."/>
        </authorList>
    </citation>
    <scope>NUCLEOTIDE SEQUENCE</scope>
</reference>
<gene>
    <name evidence="1" type="ORF">PPENT_87.1.T1760032</name>
</gene>
<evidence type="ECO:0000313" key="1">
    <source>
        <dbReference type="EMBL" id="CAD8213295.1"/>
    </source>
</evidence>
<protein>
    <submittedName>
        <fullName evidence="1">Uncharacterized protein</fullName>
    </submittedName>
</protein>
<sequence length="34" mass="3801">MKTSGKVSQYNGATVQIFKCTLINSGKLIKKHLY</sequence>
<keyword evidence="2" id="KW-1185">Reference proteome</keyword>
<organism evidence="1 2">
    <name type="scientific">Paramecium pentaurelia</name>
    <dbReference type="NCBI Taxonomy" id="43138"/>
    <lineage>
        <taxon>Eukaryota</taxon>
        <taxon>Sar</taxon>
        <taxon>Alveolata</taxon>
        <taxon>Ciliophora</taxon>
        <taxon>Intramacronucleata</taxon>
        <taxon>Oligohymenophorea</taxon>
        <taxon>Peniculida</taxon>
        <taxon>Parameciidae</taxon>
        <taxon>Paramecium</taxon>
    </lineage>
</organism>